<dbReference type="PROSITE" id="PS50837">
    <property type="entry name" value="NACHT"/>
    <property type="match status" value="1"/>
</dbReference>
<evidence type="ECO:0000256" key="5">
    <source>
        <dbReference type="ARBA" id="ARBA00022741"/>
    </source>
</evidence>
<evidence type="ECO:0000256" key="4">
    <source>
        <dbReference type="ARBA" id="ARBA00022737"/>
    </source>
</evidence>
<dbReference type="Proteomes" id="UP000694427">
    <property type="component" value="Unplaced"/>
</dbReference>
<keyword evidence="2" id="KW-0963">Cytoplasm</keyword>
<dbReference type="InterPro" id="IPR032675">
    <property type="entry name" value="LRR_dom_sf"/>
</dbReference>
<feature type="domain" description="NACHT" evidence="7">
    <location>
        <begin position="339"/>
        <end position="473"/>
    </location>
</feature>
<dbReference type="InterPro" id="IPR041075">
    <property type="entry name" value="NOD1/2_WH"/>
</dbReference>
<proteinExistence type="predicted"/>
<evidence type="ECO:0000256" key="1">
    <source>
        <dbReference type="ARBA" id="ARBA00004496"/>
    </source>
</evidence>
<evidence type="ECO:0000256" key="2">
    <source>
        <dbReference type="ARBA" id="ARBA00022490"/>
    </source>
</evidence>
<dbReference type="FunFam" id="3.40.50.300:FF:000210">
    <property type="entry name" value="Si:dkey-16p6.1"/>
    <property type="match status" value="1"/>
</dbReference>
<evidence type="ECO:0000256" key="6">
    <source>
        <dbReference type="ARBA" id="ARBA00022840"/>
    </source>
</evidence>
<dbReference type="Gene3D" id="3.80.10.10">
    <property type="entry name" value="Ribonuclease Inhibitor"/>
    <property type="match status" value="2"/>
</dbReference>
<organism evidence="8 9">
    <name type="scientific">Cyprinus carpio</name>
    <name type="common">Common carp</name>
    <dbReference type="NCBI Taxonomy" id="7962"/>
    <lineage>
        <taxon>Eukaryota</taxon>
        <taxon>Metazoa</taxon>
        <taxon>Chordata</taxon>
        <taxon>Craniata</taxon>
        <taxon>Vertebrata</taxon>
        <taxon>Euteleostomi</taxon>
        <taxon>Actinopterygii</taxon>
        <taxon>Neopterygii</taxon>
        <taxon>Teleostei</taxon>
        <taxon>Ostariophysi</taxon>
        <taxon>Cypriniformes</taxon>
        <taxon>Cyprinidae</taxon>
        <taxon>Cyprininae</taxon>
        <taxon>Cyprinus</taxon>
    </lineage>
</organism>
<dbReference type="SUPFAM" id="SSF52540">
    <property type="entry name" value="P-loop containing nucleoside triphosphate hydrolases"/>
    <property type="match status" value="1"/>
</dbReference>
<keyword evidence="6" id="KW-0067">ATP-binding</keyword>
<reference evidence="8" key="1">
    <citation type="submission" date="2025-08" db="UniProtKB">
        <authorList>
            <consortium name="Ensembl"/>
        </authorList>
    </citation>
    <scope>IDENTIFICATION</scope>
</reference>
<dbReference type="InterPro" id="IPR027417">
    <property type="entry name" value="P-loop_NTPase"/>
</dbReference>
<reference evidence="8" key="2">
    <citation type="submission" date="2025-09" db="UniProtKB">
        <authorList>
            <consortium name="Ensembl"/>
        </authorList>
    </citation>
    <scope>IDENTIFICATION</scope>
</reference>
<dbReference type="InterPro" id="IPR007111">
    <property type="entry name" value="NACHT_NTPase"/>
</dbReference>
<dbReference type="SMART" id="SM00368">
    <property type="entry name" value="LRR_RI"/>
    <property type="match status" value="8"/>
</dbReference>
<evidence type="ECO:0000313" key="8">
    <source>
        <dbReference type="Ensembl" id="ENSCCRP00010050861.1"/>
    </source>
</evidence>
<dbReference type="FunFam" id="3.80.10.10:FF:000336">
    <property type="entry name" value="Si:dkey-222h21.2"/>
    <property type="match status" value="1"/>
</dbReference>
<dbReference type="Pfam" id="PF05729">
    <property type="entry name" value="NACHT"/>
    <property type="match status" value="1"/>
</dbReference>
<dbReference type="InterPro" id="IPR041267">
    <property type="entry name" value="NLRP_HD2"/>
</dbReference>
<keyword evidence="5" id="KW-0547">Nucleotide-binding</keyword>
<dbReference type="PANTHER" id="PTHR24106">
    <property type="entry name" value="NACHT, LRR AND CARD DOMAINS-CONTAINING"/>
    <property type="match status" value="1"/>
</dbReference>
<dbReference type="Pfam" id="PF17779">
    <property type="entry name" value="WHD_NOD2"/>
    <property type="match status" value="1"/>
</dbReference>
<evidence type="ECO:0000259" key="7">
    <source>
        <dbReference type="PROSITE" id="PS50837"/>
    </source>
</evidence>
<comment type="subcellular location">
    <subcellularLocation>
        <location evidence="1">Cytoplasm</location>
    </subcellularLocation>
</comment>
<dbReference type="GO" id="GO:0005524">
    <property type="term" value="F:ATP binding"/>
    <property type="evidence" value="ECO:0007669"/>
    <property type="project" value="UniProtKB-KW"/>
</dbReference>
<keyword evidence="4" id="KW-0677">Repeat</keyword>
<dbReference type="Gene3D" id="3.40.50.300">
    <property type="entry name" value="P-loop containing nucleotide triphosphate hydrolases"/>
    <property type="match status" value="1"/>
</dbReference>
<dbReference type="Pfam" id="PF13516">
    <property type="entry name" value="LRR_6"/>
    <property type="match status" value="5"/>
</dbReference>
<dbReference type="InterPro" id="IPR029495">
    <property type="entry name" value="NACHT-assoc"/>
</dbReference>
<dbReference type="Pfam" id="PF14484">
    <property type="entry name" value="FISNA"/>
    <property type="match status" value="1"/>
</dbReference>
<keyword evidence="3" id="KW-0433">Leucine-rich repeat</keyword>
<dbReference type="Pfam" id="PF17776">
    <property type="entry name" value="NLRC4_HD2"/>
    <property type="match status" value="1"/>
</dbReference>
<dbReference type="InterPro" id="IPR051261">
    <property type="entry name" value="NLR"/>
</dbReference>
<dbReference type="Ensembl" id="ENSCCRT00010055740.1">
    <property type="protein sequence ID" value="ENSCCRP00010050861.1"/>
    <property type="gene ID" value="ENSCCRG00010021546.1"/>
</dbReference>
<dbReference type="InterPro" id="IPR001611">
    <property type="entry name" value="Leu-rich_rpt"/>
</dbReference>
<evidence type="ECO:0000256" key="3">
    <source>
        <dbReference type="ARBA" id="ARBA00022614"/>
    </source>
</evidence>
<protein>
    <recommendedName>
        <fullName evidence="7">NACHT domain-containing protein</fullName>
    </recommendedName>
</protein>
<keyword evidence="9" id="KW-1185">Reference proteome</keyword>
<evidence type="ECO:0000313" key="9">
    <source>
        <dbReference type="Proteomes" id="UP000694427"/>
    </source>
</evidence>
<sequence>MSAYEEREEEAPVYTQRAASPGFSCVSVKSNRSMFEPPAFSDVDAQRAASPGFSCVSMKSNRSMFEPPAFSDVDAQRAASPGFSCVSVKSNRSMFEPPAFSDVDAQRAASPGFSCVSMKSNRSMFEPPAFSDVDAQRAASPGFSCVSVKSNRSMFEPPAFSSGPAVTSDPIFINRKRKRAASPLQSPDLSDESMPINPAGGRADQIRYVSCPSSTSSYSQNHLSHYDTEAALQLDSHQPVHDDLQRVKDQHKTSMKNKYESLFEGVKLLENQTLLNRIYTQLYIIEGESEGVNEEHEVLQMEKSYRTLQDTPINCNDIFNPLPEPGYEEMRREQKDKIKTVLTKGIAGIGKTVSVQKFILDWAEGKANQDVDFMFVLTFRELNLIKDHQYSLHRLLLDFQPELQDLDSKIYDECKVVFIFDGLDESRIKLMFSDSQKVSDVTEISSVGVLMSNLLKGDLLPSALIWITTRPAAANQIPSNYINRVTEIQGFNDPQKEEYFRKRISDEHQASRIISHIRRARSLHIMCHIPVFCWISSTVLQNILKQDLSAEIPQTLTEMYIYFLLIQTNMRNQKYEERDPEKLLQSNREVIVKLAELAFSQLMKGNVMFYEEDLRESGIDVNDASVYSGICTEIFREESVIYHRKVYSFVHLSFQEFFAALYVFYCYLHKNSEVLKMFLTGKPSTQCENVTLDVFLKEAMNKALSSDNGHLDLFLRFLHGVSLESNQRLLQDVLIHTENNPESIKKITQNLKRGQKNNVSPERWMNLTHCLIEMKDNSVIKEMQAFLNSKTKRKKLSLAQCSTLANIILMSEEVLDEFDIKQYNINTREGRWRLLPAVRNCRKAFLAGCNLTGQHCEIVASALQSSNSPLRELDLSKNHLQDSGGKLLAAGLKSPNCQLNILRLSDCLVKEEGCAALTSALSSNLSHLRELDLSNNHLQDSGGKLLAAGLKSPNCQLNILRLSGCLVTEEACAALVSALSSNPTHLRELDLSYNHTGESGVKLLNHLDKLKLVGCNLTNQQCEVVASALQSSKSPLKELDLSQNDLQDSGVKLLCVGLKSPNCQLNILGLSACMVTEEGCAALASALSSNPSHLRELDLSYNHPGESGVKLLNTLKHLDKLKSRAVGKTVSSNQLDIK</sequence>
<dbReference type="SMART" id="SM01288">
    <property type="entry name" value="FISNA"/>
    <property type="match status" value="1"/>
</dbReference>
<accession>A0A8C1KSI8</accession>
<name>A0A8C1KSI8_CYPCA</name>
<dbReference type="SUPFAM" id="SSF52047">
    <property type="entry name" value="RNI-like"/>
    <property type="match status" value="1"/>
</dbReference>
<dbReference type="GO" id="GO:0005737">
    <property type="term" value="C:cytoplasm"/>
    <property type="evidence" value="ECO:0007669"/>
    <property type="project" value="UniProtKB-SubCell"/>
</dbReference>
<dbReference type="AlphaFoldDB" id="A0A8C1KSI8"/>
<dbReference type="CDD" id="cd00116">
    <property type="entry name" value="LRR_RI"/>
    <property type="match status" value="1"/>
</dbReference>